<proteinExistence type="predicted"/>
<evidence type="ECO:0000313" key="2">
    <source>
        <dbReference type="EMBL" id="CAB4623286.1"/>
    </source>
</evidence>
<reference evidence="2" key="1">
    <citation type="submission" date="2020-05" db="EMBL/GenBank/DDBJ databases">
        <authorList>
            <person name="Chiriac C."/>
            <person name="Salcher M."/>
            <person name="Ghai R."/>
            <person name="Kavagutti S V."/>
        </authorList>
    </citation>
    <scope>NUCLEOTIDE SEQUENCE</scope>
</reference>
<gene>
    <name evidence="2" type="ORF">UFOPK1951_00401</name>
</gene>
<evidence type="ECO:0000256" key="1">
    <source>
        <dbReference type="SAM" id="MobiDB-lite"/>
    </source>
</evidence>
<feature type="region of interest" description="Disordered" evidence="1">
    <location>
        <begin position="17"/>
        <end position="45"/>
    </location>
</feature>
<organism evidence="2">
    <name type="scientific">freshwater metagenome</name>
    <dbReference type="NCBI Taxonomy" id="449393"/>
    <lineage>
        <taxon>unclassified sequences</taxon>
        <taxon>metagenomes</taxon>
        <taxon>ecological metagenomes</taxon>
    </lineage>
</organism>
<name>A0A6J6IC86_9ZZZZ</name>
<dbReference type="AlphaFoldDB" id="A0A6J6IC86"/>
<dbReference type="EMBL" id="CAEZVH010000031">
    <property type="protein sequence ID" value="CAB4623286.1"/>
    <property type="molecule type" value="Genomic_DNA"/>
</dbReference>
<accession>A0A6J6IC86</accession>
<protein>
    <submittedName>
        <fullName evidence="2">Unannotated protein</fullName>
    </submittedName>
</protein>
<sequence>MYVQGMAPLLRIHATATDVSNPPENAMPTFSPTGNDARTLDMREV</sequence>
<feature type="compositionally biased region" description="Polar residues" evidence="1">
    <location>
        <begin position="17"/>
        <end position="36"/>
    </location>
</feature>